<dbReference type="EMBL" id="KV454018">
    <property type="protein sequence ID" value="ODV93388.1"/>
    <property type="molecule type" value="Genomic_DNA"/>
</dbReference>
<evidence type="ECO:0000256" key="2">
    <source>
        <dbReference type="SAM" id="Phobius"/>
    </source>
</evidence>
<keyword evidence="2" id="KW-1133">Transmembrane helix</keyword>
<sequence length="163" mass="18314">MSSSRYSSQLHQRDQTRTSLFSTTSNNGGGGGSSSNNISKSNNVLATETDLPRSSSPYSTPSGQKDYSSSLMDQLESQNNVEINEMTEKVKLLKNIGLKMNTELNSSSINIKSLNENFEKMLPVVKRYGTRVGVIGRDGWFTFKGWLIFFGLVFLIFFIRWIF</sequence>
<gene>
    <name evidence="3" type="ORF">PACTADRAFT_5171</name>
</gene>
<keyword evidence="2" id="KW-0472">Membrane</keyword>
<evidence type="ECO:0000313" key="4">
    <source>
        <dbReference type="Proteomes" id="UP000094236"/>
    </source>
</evidence>
<keyword evidence="4" id="KW-1185">Reference proteome</keyword>
<protein>
    <recommendedName>
        <fullName evidence="5">t-SNARE coiled-coil homology domain-containing protein</fullName>
    </recommendedName>
</protein>
<dbReference type="SUPFAM" id="SSF58038">
    <property type="entry name" value="SNARE fusion complex"/>
    <property type="match status" value="1"/>
</dbReference>
<feature type="compositionally biased region" description="Polar residues" evidence="1">
    <location>
        <begin position="52"/>
        <end position="70"/>
    </location>
</feature>
<organism evidence="3 4">
    <name type="scientific">Pachysolen tannophilus NRRL Y-2460</name>
    <dbReference type="NCBI Taxonomy" id="669874"/>
    <lineage>
        <taxon>Eukaryota</taxon>
        <taxon>Fungi</taxon>
        <taxon>Dikarya</taxon>
        <taxon>Ascomycota</taxon>
        <taxon>Saccharomycotina</taxon>
        <taxon>Pichiomycetes</taxon>
        <taxon>Pachysolenaceae</taxon>
        <taxon>Pachysolen</taxon>
    </lineage>
</organism>
<keyword evidence="2" id="KW-0812">Transmembrane</keyword>
<dbReference type="AlphaFoldDB" id="A0A1E4TNY5"/>
<dbReference type="STRING" id="669874.A0A1E4TNY5"/>
<feature type="compositionally biased region" description="Low complexity" evidence="1">
    <location>
        <begin position="34"/>
        <end position="43"/>
    </location>
</feature>
<feature type="region of interest" description="Disordered" evidence="1">
    <location>
        <begin position="1"/>
        <end position="70"/>
    </location>
</feature>
<name>A0A1E4TNY5_PACTA</name>
<dbReference type="OrthoDB" id="261831at2759"/>
<evidence type="ECO:0000256" key="1">
    <source>
        <dbReference type="SAM" id="MobiDB-lite"/>
    </source>
</evidence>
<proteinExistence type="predicted"/>
<dbReference type="Proteomes" id="UP000094236">
    <property type="component" value="Unassembled WGS sequence"/>
</dbReference>
<feature type="transmembrane region" description="Helical" evidence="2">
    <location>
        <begin position="141"/>
        <end position="162"/>
    </location>
</feature>
<evidence type="ECO:0000313" key="3">
    <source>
        <dbReference type="EMBL" id="ODV93388.1"/>
    </source>
</evidence>
<reference evidence="4" key="1">
    <citation type="submission" date="2016-05" db="EMBL/GenBank/DDBJ databases">
        <title>Comparative genomics of biotechnologically important yeasts.</title>
        <authorList>
            <consortium name="DOE Joint Genome Institute"/>
            <person name="Riley R."/>
            <person name="Haridas S."/>
            <person name="Wolfe K.H."/>
            <person name="Lopes M.R."/>
            <person name="Hittinger C.T."/>
            <person name="Goker M."/>
            <person name="Salamov A."/>
            <person name="Wisecaver J."/>
            <person name="Long T.M."/>
            <person name="Aerts A.L."/>
            <person name="Barry K."/>
            <person name="Choi C."/>
            <person name="Clum A."/>
            <person name="Coughlan A.Y."/>
            <person name="Deshpande S."/>
            <person name="Douglass A.P."/>
            <person name="Hanson S.J."/>
            <person name="Klenk H.-P."/>
            <person name="Labutti K."/>
            <person name="Lapidus A."/>
            <person name="Lindquist E."/>
            <person name="Lipzen A."/>
            <person name="Meier-Kolthoff J.P."/>
            <person name="Ohm R.A."/>
            <person name="Otillar R.P."/>
            <person name="Pangilinan J."/>
            <person name="Peng Y."/>
            <person name="Rokas A."/>
            <person name="Rosa C.A."/>
            <person name="Scheuner C."/>
            <person name="Sibirny A.A."/>
            <person name="Slot J.C."/>
            <person name="Stielow J.B."/>
            <person name="Sun H."/>
            <person name="Kurtzman C.P."/>
            <person name="Blackwell M."/>
            <person name="Grigoriev I.V."/>
            <person name="Jeffries T.W."/>
        </authorList>
    </citation>
    <scope>NUCLEOTIDE SEQUENCE [LARGE SCALE GENOMIC DNA]</scope>
    <source>
        <strain evidence="4">NRRL Y-2460</strain>
    </source>
</reference>
<evidence type="ECO:0008006" key="5">
    <source>
        <dbReference type="Google" id="ProtNLM"/>
    </source>
</evidence>
<accession>A0A1E4TNY5</accession>
<feature type="compositionally biased region" description="Polar residues" evidence="1">
    <location>
        <begin position="1"/>
        <end position="10"/>
    </location>
</feature>